<dbReference type="GO" id="GO:0005975">
    <property type="term" value="P:carbohydrate metabolic process"/>
    <property type="evidence" value="ECO:0007669"/>
    <property type="project" value="InterPro"/>
</dbReference>
<dbReference type="PANTHER" id="PTHR10353">
    <property type="entry name" value="GLYCOSYL HYDROLASE"/>
    <property type="match status" value="1"/>
</dbReference>
<evidence type="ECO:0000256" key="6">
    <source>
        <dbReference type="SAM" id="MobiDB-lite"/>
    </source>
</evidence>
<dbReference type="GO" id="GO:0008422">
    <property type="term" value="F:beta-glucosidase activity"/>
    <property type="evidence" value="ECO:0007669"/>
    <property type="project" value="TreeGrafter"/>
</dbReference>
<dbReference type="PANTHER" id="PTHR10353:SF137">
    <property type="entry name" value="MYROSINASE 3-RELATED"/>
    <property type="match status" value="1"/>
</dbReference>
<dbReference type="GO" id="GO:0009821">
    <property type="term" value="P:alkaloid biosynthetic process"/>
    <property type="evidence" value="ECO:0007669"/>
    <property type="project" value="UniProtKB-ARBA"/>
</dbReference>
<evidence type="ECO:0000256" key="2">
    <source>
        <dbReference type="ARBA" id="ARBA00022589"/>
    </source>
</evidence>
<dbReference type="PRINTS" id="PR00131">
    <property type="entry name" value="GLHYDRLASE1"/>
</dbReference>
<reference evidence="7" key="1">
    <citation type="submission" date="2023-05" db="EMBL/GenBank/DDBJ databases">
        <authorList>
            <person name="Huff M."/>
        </authorList>
    </citation>
    <scope>NUCLEOTIDE SEQUENCE</scope>
</reference>
<evidence type="ECO:0000256" key="1">
    <source>
        <dbReference type="ARBA" id="ARBA00010838"/>
    </source>
</evidence>
<proteinExistence type="inferred from homology"/>
<evidence type="ECO:0008006" key="9">
    <source>
        <dbReference type="Google" id="ProtNLM"/>
    </source>
</evidence>
<feature type="region of interest" description="Disordered" evidence="6">
    <location>
        <begin position="549"/>
        <end position="569"/>
    </location>
</feature>
<evidence type="ECO:0000256" key="4">
    <source>
        <dbReference type="ARBA" id="ARBA00023295"/>
    </source>
</evidence>
<keyword evidence="2" id="KW-0017">Alkaloid metabolism</keyword>
<dbReference type="FunFam" id="3.20.20.80:FF:000022">
    <property type="entry name" value="Beta-glucosidase 11"/>
    <property type="match status" value="1"/>
</dbReference>
<protein>
    <recommendedName>
        <fullName evidence="9">Beta-glucosidase</fullName>
    </recommendedName>
</protein>
<dbReference type="AlphaFoldDB" id="A0AAD2A9J0"/>
<dbReference type="Proteomes" id="UP000834106">
    <property type="component" value="Chromosome 19"/>
</dbReference>
<evidence type="ECO:0000313" key="7">
    <source>
        <dbReference type="EMBL" id="CAI9783394.1"/>
    </source>
</evidence>
<keyword evidence="4" id="KW-0326">Glycosidase</keyword>
<comment type="similarity">
    <text evidence="1 5">Belongs to the glycosyl hydrolase 1 family.</text>
</comment>
<dbReference type="PROSITE" id="PS00653">
    <property type="entry name" value="GLYCOSYL_HYDROL_F1_2"/>
    <property type="match status" value="1"/>
</dbReference>
<evidence type="ECO:0000256" key="5">
    <source>
        <dbReference type="RuleBase" id="RU003690"/>
    </source>
</evidence>
<dbReference type="InterPro" id="IPR001360">
    <property type="entry name" value="Glyco_hydro_1"/>
</dbReference>
<dbReference type="EMBL" id="OU503054">
    <property type="protein sequence ID" value="CAI9783394.1"/>
    <property type="molecule type" value="Genomic_DNA"/>
</dbReference>
<dbReference type="InterPro" id="IPR017853">
    <property type="entry name" value="GH"/>
</dbReference>
<accession>A0AAD2A9J0</accession>
<evidence type="ECO:0000256" key="3">
    <source>
        <dbReference type="ARBA" id="ARBA00022801"/>
    </source>
</evidence>
<gene>
    <name evidence="7" type="ORF">FPE_LOCUS30824</name>
</gene>
<evidence type="ECO:0000313" key="8">
    <source>
        <dbReference type="Proteomes" id="UP000834106"/>
    </source>
</evidence>
<sequence length="569" mass="65039">MSNNNHLLMITGNHSMFRADSGGIIIPTVKRSDFPKDFVFGAATSAYQVEGAWNVQGKGRSNWDVFTMSEPAGIDDGSNGCTAIDQYNLFKDDVDLMKKLGLDSYRFSIAWTRILPGGRICKGICKEGIKYYNDLIDILFAAGIEPCVTLFHWDVPECLELEYQGFLSDQILQDFREFAEVCFWNFGDRVKRWITLNEPWSFTVQGYVYGNFPPNRGGTANLDAGIISLINFPIHRSRSGAPIPTKDGNAGTEPYIVAHHLILAHANAVDIYRTKYQGTQGGQIGMTNVAAWYEPLTDKREDVEASSRALQFMLGWFVEPMVTGEYPPAMRENVKERLPKFTDDQEKLVKGSYDFLGINYYTAYYVVDYHILGPPNYVTDQGIKPLTERDGVPIGRKGGSDWLYIVPWGIFNLMSYAKETYHDPIIYITENGVDEKNNKSKNIASCLSDDIRIKYHNDHLWNLKMAMVQKNVHVKGYSAWSLFDNFEWCEGYTVRFGIFLVDFENGRLTRFPKSSALWWMQFLDKHQTKNQAQETEWWMQFLDKNQTKNQAQETEEGRQGSGKRLRIAA</sequence>
<dbReference type="Pfam" id="PF00232">
    <property type="entry name" value="Glyco_hydro_1"/>
    <property type="match status" value="1"/>
</dbReference>
<keyword evidence="3" id="KW-0378">Hydrolase</keyword>
<keyword evidence="8" id="KW-1185">Reference proteome</keyword>
<dbReference type="SUPFAM" id="SSF51445">
    <property type="entry name" value="(Trans)glycosidases"/>
    <property type="match status" value="1"/>
</dbReference>
<dbReference type="Gene3D" id="3.20.20.80">
    <property type="entry name" value="Glycosidases"/>
    <property type="match status" value="1"/>
</dbReference>
<name>A0AAD2A9J0_9LAMI</name>
<dbReference type="InterPro" id="IPR033132">
    <property type="entry name" value="GH_1_N_CS"/>
</dbReference>
<organism evidence="7 8">
    <name type="scientific">Fraxinus pennsylvanica</name>
    <dbReference type="NCBI Taxonomy" id="56036"/>
    <lineage>
        <taxon>Eukaryota</taxon>
        <taxon>Viridiplantae</taxon>
        <taxon>Streptophyta</taxon>
        <taxon>Embryophyta</taxon>
        <taxon>Tracheophyta</taxon>
        <taxon>Spermatophyta</taxon>
        <taxon>Magnoliopsida</taxon>
        <taxon>eudicotyledons</taxon>
        <taxon>Gunneridae</taxon>
        <taxon>Pentapetalae</taxon>
        <taxon>asterids</taxon>
        <taxon>lamiids</taxon>
        <taxon>Lamiales</taxon>
        <taxon>Oleaceae</taxon>
        <taxon>Oleeae</taxon>
        <taxon>Fraxinus</taxon>
    </lineage>
</organism>